<evidence type="ECO:0000313" key="3">
    <source>
        <dbReference type="EMBL" id="KAA8910501.1"/>
    </source>
</evidence>
<feature type="domain" description="Oxo-4-hydroxy-4-carboxy-5-ureidoimidazoline decarboxylase" evidence="2">
    <location>
        <begin position="20"/>
        <end position="173"/>
    </location>
</feature>
<evidence type="ECO:0000256" key="1">
    <source>
        <dbReference type="ARBA" id="ARBA00022631"/>
    </source>
</evidence>
<keyword evidence="1" id="KW-0659">Purine metabolism</keyword>
<dbReference type="GO" id="GO:0006144">
    <property type="term" value="P:purine nucleobase metabolic process"/>
    <property type="evidence" value="ECO:0007669"/>
    <property type="project" value="UniProtKB-KW"/>
</dbReference>
<comment type="caution">
    <text evidence="3">The sequence shown here is derived from an EMBL/GenBank/DDBJ whole genome shotgun (WGS) entry which is preliminary data.</text>
</comment>
<dbReference type="OrthoDB" id="5398391at2759"/>
<proteinExistence type="predicted"/>
<dbReference type="Gene3D" id="1.10.3330.10">
    <property type="entry name" value="Oxo-4-hydroxy-4-carboxy-5-ureidoimidazoline decarboxylase"/>
    <property type="match status" value="1"/>
</dbReference>
<keyword evidence="4" id="KW-1185">Reference proteome</keyword>
<dbReference type="Proteomes" id="UP000326924">
    <property type="component" value="Unassembled WGS sequence"/>
</dbReference>
<evidence type="ECO:0000259" key="2">
    <source>
        <dbReference type="Pfam" id="PF09349"/>
    </source>
</evidence>
<dbReference type="Pfam" id="PF09349">
    <property type="entry name" value="OHCU_decarbox"/>
    <property type="match status" value="1"/>
</dbReference>
<sequence length="179" mass="19903">MNRSMASSYTLPPVATLASSPQQLQEVLDHLFEPSPALYSLVASQLPRHFADYAAFADWVAGLLRSGLRGDDETLLSILRAHPRLGAKRVDSVHSQAEQKSLAVADPDEAGRLLELNDEYERTFPGMRYVVFVAGRSRPVIMQNMKERIARGDIEAEKKEAIEAMRDIAKDRAAKLTPQ</sequence>
<name>A0A5J5F2K7_9PEZI</name>
<gene>
    <name evidence="3" type="ORF">FN846DRAFT_938708</name>
</gene>
<dbReference type="InParanoid" id="A0A5J5F2K7"/>
<dbReference type="InterPro" id="IPR018020">
    <property type="entry name" value="OHCU_decarboxylase"/>
</dbReference>
<evidence type="ECO:0000313" key="4">
    <source>
        <dbReference type="Proteomes" id="UP000326924"/>
    </source>
</evidence>
<accession>A0A5J5F2K7</accession>
<dbReference type="InterPro" id="IPR036778">
    <property type="entry name" value="OHCU_decarboxylase_sf"/>
</dbReference>
<dbReference type="PANTHER" id="PTHR37987:SF1">
    <property type="entry name" value="OXO-4-HYDROXY-4-CARBOXY-5-UREIDOIMIDAZOLINE DECARBOXYLASE DOMAIN-CONTAINING PROTEIN"/>
    <property type="match status" value="1"/>
</dbReference>
<protein>
    <submittedName>
        <fullName evidence="3">Oxo-4-hydroxy-4-carboxy-5-ureidoimidazoline decarboxylase</fullName>
    </submittedName>
</protein>
<dbReference type="PANTHER" id="PTHR37987">
    <property type="entry name" value="CHROMOSOME 9, WHOLE GENOME SHOTGUN SEQUENCE"/>
    <property type="match status" value="1"/>
</dbReference>
<dbReference type="EMBL" id="VXIS01000045">
    <property type="protein sequence ID" value="KAA8910501.1"/>
    <property type="molecule type" value="Genomic_DNA"/>
</dbReference>
<dbReference type="AlphaFoldDB" id="A0A5J5F2K7"/>
<organism evidence="3 4">
    <name type="scientific">Sphaerosporella brunnea</name>
    <dbReference type="NCBI Taxonomy" id="1250544"/>
    <lineage>
        <taxon>Eukaryota</taxon>
        <taxon>Fungi</taxon>
        <taxon>Dikarya</taxon>
        <taxon>Ascomycota</taxon>
        <taxon>Pezizomycotina</taxon>
        <taxon>Pezizomycetes</taxon>
        <taxon>Pezizales</taxon>
        <taxon>Pyronemataceae</taxon>
        <taxon>Sphaerosporella</taxon>
    </lineage>
</organism>
<dbReference type="SUPFAM" id="SSF158694">
    <property type="entry name" value="UraD-Like"/>
    <property type="match status" value="1"/>
</dbReference>
<reference evidence="3 4" key="1">
    <citation type="submission" date="2019-09" db="EMBL/GenBank/DDBJ databases">
        <title>Draft genome of the ectomycorrhizal ascomycete Sphaerosporella brunnea.</title>
        <authorList>
            <consortium name="DOE Joint Genome Institute"/>
            <person name="Benucci G.M."/>
            <person name="Marozzi G."/>
            <person name="Antonielli L."/>
            <person name="Sanchez S."/>
            <person name="Marco P."/>
            <person name="Wang X."/>
            <person name="Falini L.B."/>
            <person name="Barry K."/>
            <person name="Haridas S."/>
            <person name="Lipzen A."/>
            <person name="Labutti K."/>
            <person name="Grigoriev I.V."/>
            <person name="Murat C."/>
            <person name="Martin F."/>
            <person name="Albertini E."/>
            <person name="Donnini D."/>
            <person name="Bonito G."/>
        </authorList>
    </citation>
    <scope>NUCLEOTIDE SEQUENCE [LARGE SCALE GENOMIC DNA]</scope>
    <source>
        <strain evidence="3 4">Sb_GMNB300</strain>
    </source>
</reference>